<dbReference type="Proteomes" id="UP000295023">
    <property type="component" value="Unassembled WGS sequence"/>
</dbReference>
<keyword evidence="3" id="KW-1185">Reference proteome</keyword>
<gene>
    <name evidence="2" type="ORF">EXY23_05180</name>
</gene>
<sequence length="70" mass="7713">MDTEPKDQRVPVMMSVSEVRTVDAWRRSQDDLPSRSEAIRRLVAAGLGAAPESRTAARKPAPKPAARSRK</sequence>
<proteinExistence type="predicted"/>
<dbReference type="AlphaFoldDB" id="A0A4R4DXD7"/>
<protein>
    <recommendedName>
        <fullName evidence="4">Ribbon-helix-helix protein, CopG family</fullName>
    </recommendedName>
</protein>
<feature type="compositionally biased region" description="Basic residues" evidence="1">
    <location>
        <begin position="56"/>
        <end position="70"/>
    </location>
</feature>
<accession>A0A4R4DXD7</accession>
<organism evidence="2 3">
    <name type="scientific">Roseicella aquatilis</name>
    <dbReference type="NCBI Taxonomy" id="2527868"/>
    <lineage>
        <taxon>Bacteria</taxon>
        <taxon>Pseudomonadati</taxon>
        <taxon>Pseudomonadota</taxon>
        <taxon>Alphaproteobacteria</taxon>
        <taxon>Acetobacterales</taxon>
        <taxon>Roseomonadaceae</taxon>
        <taxon>Roseicella</taxon>
    </lineage>
</organism>
<dbReference type="EMBL" id="SKBM01000003">
    <property type="protein sequence ID" value="TCZ65563.1"/>
    <property type="molecule type" value="Genomic_DNA"/>
</dbReference>
<comment type="caution">
    <text evidence="2">The sequence shown here is derived from an EMBL/GenBank/DDBJ whole genome shotgun (WGS) entry which is preliminary data.</text>
</comment>
<dbReference type="OrthoDB" id="7873548at2"/>
<feature type="region of interest" description="Disordered" evidence="1">
    <location>
        <begin position="46"/>
        <end position="70"/>
    </location>
</feature>
<evidence type="ECO:0000256" key="1">
    <source>
        <dbReference type="SAM" id="MobiDB-lite"/>
    </source>
</evidence>
<reference evidence="2 3" key="1">
    <citation type="submission" date="2019-03" db="EMBL/GenBank/DDBJ databases">
        <title>Paracraurococcus aquatilis NE82 genome sequence.</title>
        <authorList>
            <person name="Zhao Y."/>
            <person name="Du Z."/>
        </authorList>
    </citation>
    <scope>NUCLEOTIDE SEQUENCE [LARGE SCALE GENOMIC DNA]</scope>
    <source>
        <strain evidence="2 3">NE82</strain>
    </source>
</reference>
<evidence type="ECO:0000313" key="2">
    <source>
        <dbReference type="EMBL" id="TCZ65563.1"/>
    </source>
</evidence>
<name>A0A4R4DXD7_9PROT</name>
<evidence type="ECO:0000313" key="3">
    <source>
        <dbReference type="Proteomes" id="UP000295023"/>
    </source>
</evidence>
<evidence type="ECO:0008006" key="4">
    <source>
        <dbReference type="Google" id="ProtNLM"/>
    </source>
</evidence>